<evidence type="ECO:0000313" key="3">
    <source>
        <dbReference type="EMBL" id="KRL65673.1"/>
    </source>
</evidence>
<dbReference type="CDD" id="cd06996">
    <property type="entry name" value="cupin_Lmo2851-like_N"/>
    <property type="match status" value="1"/>
</dbReference>
<dbReference type="Gene3D" id="1.10.10.60">
    <property type="entry name" value="Homeodomain-like"/>
    <property type="match status" value="2"/>
</dbReference>
<dbReference type="PANTHER" id="PTHR43280">
    <property type="entry name" value="ARAC-FAMILY TRANSCRIPTIONAL REGULATOR"/>
    <property type="match status" value="1"/>
</dbReference>
<dbReference type="EMBL" id="AZFA01000029">
    <property type="protein sequence ID" value="KRL65673.1"/>
    <property type="molecule type" value="Genomic_DNA"/>
</dbReference>
<dbReference type="GO" id="GO:0043565">
    <property type="term" value="F:sequence-specific DNA binding"/>
    <property type="evidence" value="ECO:0007669"/>
    <property type="project" value="InterPro"/>
</dbReference>
<keyword evidence="4" id="KW-1185">Reference proteome</keyword>
<feature type="domain" description="HTH araC/xylS-type" evidence="2">
    <location>
        <begin position="224"/>
        <end position="324"/>
    </location>
</feature>
<reference evidence="3 4" key="1">
    <citation type="journal article" date="2015" name="Genome Announc.">
        <title>Expanding the biotechnology potential of lactobacilli through comparative genomics of 213 strains and associated genera.</title>
        <authorList>
            <person name="Sun Z."/>
            <person name="Harris H.M."/>
            <person name="McCann A."/>
            <person name="Guo C."/>
            <person name="Argimon S."/>
            <person name="Zhang W."/>
            <person name="Yang X."/>
            <person name="Jeffery I.B."/>
            <person name="Cooney J.C."/>
            <person name="Kagawa T.F."/>
            <person name="Liu W."/>
            <person name="Song Y."/>
            <person name="Salvetti E."/>
            <person name="Wrobel A."/>
            <person name="Rasinkangas P."/>
            <person name="Parkhill J."/>
            <person name="Rea M.C."/>
            <person name="O'Sullivan O."/>
            <person name="Ritari J."/>
            <person name="Douillard F.P."/>
            <person name="Paul Ross R."/>
            <person name="Yang R."/>
            <person name="Briner A.E."/>
            <person name="Felis G.E."/>
            <person name="de Vos W.M."/>
            <person name="Barrangou R."/>
            <person name="Klaenhammer T.R."/>
            <person name="Caufield P.W."/>
            <person name="Cui Y."/>
            <person name="Zhang H."/>
            <person name="O'Toole P.W."/>
        </authorList>
    </citation>
    <scope>NUCLEOTIDE SEQUENCE [LARGE SCALE GENOMIC DNA]</scope>
    <source>
        <strain evidence="3 4">DSM 14857</strain>
    </source>
</reference>
<dbReference type="InterPro" id="IPR014710">
    <property type="entry name" value="RmlC-like_jellyroll"/>
</dbReference>
<dbReference type="STRING" id="1423815.FC27_GL001337"/>
<evidence type="ECO:0000259" key="2">
    <source>
        <dbReference type="PROSITE" id="PS01124"/>
    </source>
</evidence>
<accession>A0A0R1SB03</accession>
<evidence type="ECO:0000313" key="4">
    <source>
        <dbReference type="Proteomes" id="UP000051647"/>
    </source>
</evidence>
<proteinExistence type="predicted"/>
<dbReference type="Pfam" id="PF12833">
    <property type="entry name" value="HTH_18"/>
    <property type="match status" value="1"/>
</dbReference>
<dbReference type="eggNOG" id="COG0662">
    <property type="taxonomic scope" value="Bacteria"/>
</dbReference>
<evidence type="ECO:0000256" key="1">
    <source>
        <dbReference type="ARBA" id="ARBA00023125"/>
    </source>
</evidence>
<dbReference type="eggNOG" id="COG2207">
    <property type="taxonomic scope" value="Bacteria"/>
</dbReference>
<dbReference type="GO" id="GO:0003700">
    <property type="term" value="F:DNA-binding transcription factor activity"/>
    <property type="evidence" value="ECO:0007669"/>
    <property type="project" value="InterPro"/>
</dbReference>
<sequence>MFMDSRVLSRLKQHELIEVKQLKTGKHVEDLPKEAIYKKNESTNIKVSNNYFFRNRDIYISKHDRFAAYPKHSHQFLEMNYMLNGTCDQIVDGKNVHLNKGDLLLMDVGCTHSIGKLSENDILINLLFRDQSISINFLDDMRRSNSVLYDFLLNRVSGESNTVRYIIFRNNIDNDIRYTMEDIITEYYSKREFSNSIIKEYLSILLTKLVRHYHVSTDKRSPQQQLVIKILKDISEEFRDISLEKLAKKYDYNKNYLSNFIKREVGIPFTTLVMNQRLIQAHNMITSTNLPISEIIEDIGMKNKNSFYKKYKAYYLMMTGDERK</sequence>
<dbReference type="AlphaFoldDB" id="A0A0R1SB03"/>
<name>A0A0R1SB03_9LACO</name>
<protein>
    <submittedName>
        <fullName evidence="3">Transcription regulator</fullName>
    </submittedName>
</protein>
<dbReference type="PATRIC" id="fig|1423815.3.peg.1371"/>
<dbReference type="Proteomes" id="UP000051647">
    <property type="component" value="Unassembled WGS sequence"/>
</dbReference>
<dbReference type="SUPFAM" id="SSF51215">
    <property type="entry name" value="Regulatory protein AraC"/>
    <property type="match status" value="1"/>
</dbReference>
<dbReference type="Gene3D" id="2.60.120.10">
    <property type="entry name" value="Jelly Rolls"/>
    <property type="match status" value="1"/>
</dbReference>
<dbReference type="PANTHER" id="PTHR43280:SF28">
    <property type="entry name" value="HTH-TYPE TRANSCRIPTIONAL ACTIVATOR RHAS"/>
    <property type="match status" value="1"/>
</dbReference>
<dbReference type="InterPro" id="IPR003313">
    <property type="entry name" value="AraC-bd"/>
</dbReference>
<comment type="caution">
    <text evidence="3">The sequence shown here is derived from an EMBL/GenBank/DDBJ whole genome shotgun (WGS) entry which is preliminary data.</text>
</comment>
<dbReference type="InterPro" id="IPR037923">
    <property type="entry name" value="HTH-like"/>
</dbReference>
<dbReference type="SMART" id="SM00342">
    <property type="entry name" value="HTH_ARAC"/>
    <property type="match status" value="1"/>
</dbReference>
<dbReference type="PROSITE" id="PS01124">
    <property type="entry name" value="HTH_ARAC_FAMILY_2"/>
    <property type="match status" value="1"/>
</dbReference>
<gene>
    <name evidence="3" type="ORF">FC27_GL001337</name>
</gene>
<dbReference type="InterPro" id="IPR018060">
    <property type="entry name" value="HTH_AraC"/>
</dbReference>
<keyword evidence="1" id="KW-0238">DNA-binding</keyword>
<organism evidence="3 4">
    <name type="scientific">Companilactobacillus versmoldensis DSM 14857 = KCTC 3814</name>
    <dbReference type="NCBI Taxonomy" id="1423815"/>
    <lineage>
        <taxon>Bacteria</taxon>
        <taxon>Bacillati</taxon>
        <taxon>Bacillota</taxon>
        <taxon>Bacilli</taxon>
        <taxon>Lactobacillales</taxon>
        <taxon>Lactobacillaceae</taxon>
        <taxon>Companilactobacillus</taxon>
    </lineage>
</organism>
<dbReference type="Pfam" id="PF02311">
    <property type="entry name" value="AraC_binding"/>
    <property type="match status" value="1"/>
</dbReference>